<reference evidence="2" key="1">
    <citation type="submission" date="2018-05" db="EMBL/GenBank/DDBJ databases">
        <authorList>
            <person name="Lanie J.A."/>
            <person name="Ng W.-L."/>
            <person name="Kazmierczak K.M."/>
            <person name="Andrzejewski T.M."/>
            <person name="Davidsen T.M."/>
            <person name="Wayne K.J."/>
            <person name="Tettelin H."/>
            <person name="Glass J.I."/>
            <person name="Rusch D."/>
            <person name="Podicherti R."/>
            <person name="Tsui H.-C.T."/>
            <person name="Winkler M.E."/>
        </authorList>
    </citation>
    <scope>NUCLEOTIDE SEQUENCE</scope>
</reference>
<protein>
    <recommendedName>
        <fullName evidence="1">SnoaL-like domain-containing protein</fullName>
    </recommendedName>
</protein>
<proteinExistence type="predicted"/>
<evidence type="ECO:0000313" key="2">
    <source>
        <dbReference type="EMBL" id="SUZ70399.1"/>
    </source>
</evidence>
<name>A0A381PWV2_9ZZZZ</name>
<gene>
    <name evidence="2" type="ORF">METZ01_LOCUS23253</name>
</gene>
<dbReference type="InterPro" id="IPR037401">
    <property type="entry name" value="SnoaL-like"/>
</dbReference>
<accession>A0A381PWV2</accession>
<sequence>MKKFYILVVVMIFQFAHAQNLERIKSYIIEIGQVLDAYHAAAAEGDWSTYFDLMSEDGVFLGTDASERWIKNEFRAYAGNRTGWVYRPVSRNINLTPDGMSAWFDEILDSSSYGTSRGTGVLIRTNEGWKISQYHLTFPIPNELARHVTDEIKAFEAGN</sequence>
<dbReference type="Gene3D" id="3.10.450.50">
    <property type="match status" value="1"/>
</dbReference>
<evidence type="ECO:0000259" key="1">
    <source>
        <dbReference type="Pfam" id="PF13474"/>
    </source>
</evidence>
<dbReference type="AlphaFoldDB" id="A0A381PWV2"/>
<dbReference type="EMBL" id="UINC01001090">
    <property type="protein sequence ID" value="SUZ70399.1"/>
    <property type="molecule type" value="Genomic_DNA"/>
</dbReference>
<dbReference type="SUPFAM" id="SSF54427">
    <property type="entry name" value="NTF2-like"/>
    <property type="match status" value="1"/>
</dbReference>
<dbReference type="Pfam" id="PF13474">
    <property type="entry name" value="SnoaL_3"/>
    <property type="match status" value="1"/>
</dbReference>
<organism evidence="2">
    <name type="scientific">marine metagenome</name>
    <dbReference type="NCBI Taxonomy" id="408172"/>
    <lineage>
        <taxon>unclassified sequences</taxon>
        <taxon>metagenomes</taxon>
        <taxon>ecological metagenomes</taxon>
    </lineage>
</organism>
<dbReference type="InterPro" id="IPR032710">
    <property type="entry name" value="NTF2-like_dom_sf"/>
</dbReference>
<feature type="domain" description="SnoaL-like" evidence="1">
    <location>
        <begin position="32"/>
        <end position="141"/>
    </location>
</feature>